<feature type="binding site" evidence="14">
    <location>
        <position position="125"/>
    </location>
    <ligand>
        <name>L-threonine</name>
        <dbReference type="ChEBI" id="CHEBI:57926"/>
    </ligand>
</feature>
<sequence length="340" mass="36795">METRVEIADFEDWRDLAGEAVDLLRAGEVVALPTETVYGLAADALNEAAVAKVFSVKGRPSFDPLIVHLHGWRDIKKVAEVPAEIEDAVRALTQEFWPGPLTLVLPKKPEVPDSVTAGLPTVAVRVSAHEVMREVAKQVGPIAAPSANLFGRISPTSVAAVLAELDGKIPLVIDGGACREGLESTIIKIEPGEKQPLITILRPGPITREELRKFGTVKKARPAKKGETVEVPGQTASHYAPNAQVVILEKDQEFTPEEGKSYALLSYRGDSKWEEAHEWIAQEALSPGSGKLAEAGVRLFHLLRKLDDAKPDIILVEPLTETGVGVAMMDRLRRAASKEA</sequence>
<dbReference type="FunFam" id="3.90.870.10:FF:000009">
    <property type="entry name" value="Threonylcarbamoyl-AMP synthase, putative"/>
    <property type="match status" value="1"/>
</dbReference>
<feature type="binding site" evidence="14">
    <location>
        <position position="68"/>
    </location>
    <ligand>
        <name>L-threonine</name>
        <dbReference type="ChEBI" id="CHEBI:57926"/>
    </ligand>
</feature>
<evidence type="ECO:0000313" key="17">
    <source>
        <dbReference type="Proteomes" id="UP000644507"/>
    </source>
</evidence>
<feature type="binding site" evidence="14">
    <location>
        <position position="144"/>
    </location>
    <ligand>
        <name>ATP</name>
        <dbReference type="ChEBI" id="CHEBI:30616"/>
    </ligand>
</feature>
<dbReference type="GO" id="GO:0061710">
    <property type="term" value="F:L-threonylcarbamoyladenylate synthase"/>
    <property type="evidence" value="ECO:0007669"/>
    <property type="project" value="UniProtKB-EC"/>
</dbReference>
<dbReference type="GO" id="GO:0005524">
    <property type="term" value="F:ATP binding"/>
    <property type="evidence" value="ECO:0007669"/>
    <property type="project" value="UniProtKB-UniRule"/>
</dbReference>
<evidence type="ECO:0000256" key="9">
    <source>
        <dbReference type="ARBA" id="ARBA00022741"/>
    </source>
</evidence>
<dbReference type="InterPro" id="IPR017945">
    <property type="entry name" value="DHBP_synth_RibB-like_a/b_dom"/>
</dbReference>
<dbReference type="RefSeq" id="WP_189567962.1">
    <property type="nucleotide sequence ID" value="NZ_BMXI01000003.1"/>
</dbReference>
<feature type="binding site" evidence="14">
    <location>
        <position position="146"/>
    </location>
    <ligand>
        <name>ATP</name>
        <dbReference type="ChEBI" id="CHEBI:30616"/>
    </ligand>
</feature>
<dbReference type="GO" id="GO:0000049">
    <property type="term" value="F:tRNA binding"/>
    <property type="evidence" value="ECO:0007669"/>
    <property type="project" value="TreeGrafter"/>
</dbReference>
<feature type="binding site" evidence="14">
    <location>
        <position position="239"/>
    </location>
    <ligand>
        <name>ATP</name>
        <dbReference type="ChEBI" id="CHEBI:30616"/>
    </ligand>
</feature>
<evidence type="ECO:0000256" key="13">
    <source>
        <dbReference type="PIRNR" id="PIRNR004930"/>
    </source>
</evidence>
<evidence type="ECO:0000256" key="4">
    <source>
        <dbReference type="ARBA" id="ARBA00015492"/>
    </source>
</evidence>
<feature type="binding site" evidence="14">
    <location>
        <position position="59"/>
    </location>
    <ligand>
        <name>ATP</name>
        <dbReference type="ChEBI" id="CHEBI:30616"/>
    </ligand>
</feature>
<evidence type="ECO:0000313" key="16">
    <source>
        <dbReference type="EMBL" id="GHC46590.1"/>
    </source>
</evidence>
<dbReference type="EC" id="2.7.7.87" evidence="3 13"/>
<dbReference type="PROSITE" id="PS51163">
    <property type="entry name" value="YRDC"/>
    <property type="match status" value="1"/>
</dbReference>
<dbReference type="GO" id="GO:0006450">
    <property type="term" value="P:regulation of translational fidelity"/>
    <property type="evidence" value="ECO:0007669"/>
    <property type="project" value="TreeGrafter"/>
</dbReference>
<evidence type="ECO:0000256" key="3">
    <source>
        <dbReference type="ARBA" id="ARBA00012584"/>
    </source>
</evidence>
<evidence type="ECO:0000256" key="6">
    <source>
        <dbReference type="ARBA" id="ARBA00022679"/>
    </source>
</evidence>
<organism evidence="16 17">
    <name type="scientific">Roseibacillus persicicus</name>
    <dbReference type="NCBI Taxonomy" id="454148"/>
    <lineage>
        <taxon>Bacteria</taxon>
        <taxon>Pseudomonadati</taxon>
        <taxon>Verrucomicrobiota</taxon>
        <taxon>Verrucomicrobiia</taxon>
        <taxon>Verrucomicrobiales</taxon>
        <taxon>Verrucomicrobiaceae</taxon>
        <taxon>Roseibacillus</taxon>
    </lineage>
</organism>
<dbReference type="PANTHER" id="PTHR17490">
    <property type="entry name" value="SUA5"/>
    <property type="match status" value="1"/>
</dbReference>
<keyword evidence="9 13" id="KW-0547">Nucleotide-binding</keyword>
<keyword evidence="6 13" id="KW-0808">Transferase</keyword>
<feature type="binding site" evidence="14">
    <location>
        <position position="202"/>
    </location>
    <ligand>
        <name>ATP</name>
        <dbReference type="ChEBI" id="CHEBI:30616"/>
    </ligand>
</feature>
<keyword evidence="10 13" id="KW-0067">ATP-binding</keyword>
<gene>
    <name evidence="16" type="ORF">GCM10007100_10280</name>
</gene>
<evidence type="ECO:0000256" key="5">
    <source>
        <dbReference type="ARBA" id="ARBA00022490"/>
    </source>
</evidence>
<evidence type="ECO:0000256" key="1">
    <source>
        <dbReference type="ARBA" id="ARBA00004496"/>
    </source>
</evidence>
<comment type="caution">
    <text evidence="16">The sequence shown here is derived from an EMBL/GenBank/DDBJ whole genome shotgun (WGS) entry which is preliminary data.</text>
</comment>
<dbReference type="PIRSF" id="PIRSF004930">
    <property type="entry name" value="Tln_factor_SUA5"/>
    <property type="match status" value="1"/>
</dbReference>
<feature type="domain" description="YrdC-like" evidence="15">
    <location>
        <begin position="14"/>
        <end position="206"/>
    </location>
</feature>
<feature type="binding site" evidence="14">
    <location>
        <position position="154"/>
    </location>
    <ligand>
        <name>ATP</name>
        <dbReference type="ChEBI" id="CHEBI:30616"/>
    </ligand>
</feature>
<dbReference type="InterPro" id="IPR050156">
    <property type="entry name" value="TC-AMP_synthase_SUA5"/>
</dbReference>
<dbReference type="AlphaFoldDB" id="A0A918TKX3"/>
<dbReference type="Gene3D" id="3.40.50.11030">
    <property type="entry name" value="Threonylcarbamoyl-AMP synthase, C-terminal domain"/>
    <property type="match status" value="1"/>
</dbReference>
<feature type="binding site" evidence="14">
    <location>
        <position position="184"/>
    </location>
    <ligand>
        <name>L-threonine</name>
        <dbReference type="ChEBI" id="CHEBI:57926"/>
    </ligand>
</feature>
<evidence type="ECO:0000256" key="8">
    <source>
        <dbReference type="ARBA" id="ARBA00022695"/>
    </source>
</evidence>
<evidence type="ECO:0000256" key="10">
    <source>
        <dbReference type="ARBA" id="ARBA00022840"/>
    </source>
</evidence>
<dbReference type="InterPro" id="IPR038385">
    <property type="entry name" value="Sua5/YwlC_C"/>
</dbReference>
<feature type="binding site" evidence="14">
    <location>
        <position position="36"/>
    </location>
    <ligand>
        <name>L-threonine</name>
        <dbReference type="ChEBI" id="CHEBI:57926"/>
    </ligand>
</feature>
<dbReference type="Proteomes" id="UP000644507">
    <property type="component" value="Unassembled WGS sequence"/>
</dbReference>
<reference evidence="16" key="1">
    <citation type="journal article" date="2014" name="Int. J. Syst. Evol. Microbiol.">
        <title>Complete genome sequence of Corynebacterium casei LMG S-19264T (=DSM 44701T), isolated from a smear-ripened cheese.</title>
        <authorList>
            <consortium name="US DOE Joint Genome Institute (JGI-PGF)"/>
            <person name="Walter F."/>
            <person name="Albersmeier A."/>
            <person name="Kalinowski J."/>
            <person name="Ruckert C."/>
        </authorList>
    </citation>
    <scope>NUCLEOTIDE SEQUENCE</scope>
    <source>
        <strain evidence="16">KCTC 12988</strain>
    </source>
</reference>
<keyword evidence="8 13" id="KW-0548">Nucleotidyltransferase</keyword>
<dbReference type="GO" id="GO:0008033">
    <property type="term" value="P:tRNA processing"/>
    <property type="evidence" value="ECO:0007669"/>
    <property type="project" value="UniProtKB-KW"/>
</dbReference>
<evidence type="ECO:0000256" key="12">
    <source>
        <dbReference type="ARBA" id="ARBA00048366"/>
    </source>
</evidence>
<comment type="function">
    <text evidence="13">Required for the formation of a threonylcarbamoyl group on adenosine at position 37 (t(6)A37) in tRNAs that read codons beginning with adenine.</text>
</comment>
<proteinExistence type="inferred from homology"/>
<dbReference type="Pfam" id="PF03481">
    <property type="entry name" value="Sua5_C"/>
    <property type="match status" value="1"/>
</dbReference>
<evidence type="ECO:0000256" key="14">
    <source>
        <dbReference type="PIRSR" id="PIRSR004930-1"/>
    </source>
</evidence>
<accession>A0A918TKX3</accession>
<keyword evidence="5 13" id="KW-0963">Cytoplasm</keyword>
<dbReference type="InterPro" id="IPR005145">
    <property type="entry name" value="Sua5_C"/>
</dbReference>
<dbReference type="GO" id="GO:0005737">
    <property type="term" value="C:cytoplasm"/>
    <property type="evidence" value="ECO:0007669"/>
    <property type="project" value="UniProtKB-SubCell"/>
</dbReference>
<dbReference type="SUPFAM" id="SSF55821">
    <property type="entry name" value="YrdC/RibB"/>
    <property type="match status" value="1"/>
</dbReference>
<dbReference type="GO" id="GO:0003725">
    <property type="term" value="F:double-stranded RNA binding"/>
    <property type="evidence" value="ECO:0007669"/>
    <property type="project" value="UniProtKB-UniRule"/>
</dbReference>
<dbReference type="Pfam" id="PF01300">
    <property type="entry name" value="Sua5_yciO_yrdC"/>
    <property type="match status" value="1"/>
</dbReference>
<evidence type="ECO:0000256" key="11">
    <source>
        <dbReference type="ARBA" id="ARBA00029774"/>
    </source>
</evidence>
<feature type="binding site" evidence="14">
    <location>
        <position position="121"/>
    </location>
    <ligand>
        <name>ATP</name>
        <dbReference type="ChEBI" id="CHEBI:30616"/>
    </ligand>
</feature>
<protein>
    <recommendedName>
        <fullName evidence="4 13">Threonylcarbamoyl-AMP synthase</fullName>
        <shortName evidence="13">TC-AMP synthase</shortName>
        <ecNumber evidence="3 13">2.7.7.87</ecNumber>
    </recommendedName>
    <alternativeName>
        <fullName evidence="11 13">L-threonylcarbamoyladenylate synthase</fullName>
    </alternativeName>
</protein>
<comment type="similarity">
    <text evidence="2 13">Belongs to the SUA5 family.</text>
</comment>
<dbReference type="Gene3D" id="3.90.870.10">
    <property type="entry name" value="DHBP synthase"/>
    <property type="match status" value="1"/>
</dbReference>
<dbReference type="EMBL" id="BMXI01000003">
    <property type="protein sequence ID" value="GHC46590.1"/>
    <property type="molecule type" value="Genomic_DNA"/>
</dbReference>
<evidence type="ECO:0000256" key="7">
    <source>
        <dbReference type="ARBA" id="ARBA00022694"/>
    </source>
</evidence>
<dbReference type="InterPro" id="IPR010923">
    <property type="entry name" value="T(6)A37_SUA5"/>
</dbReference>
<evidence type="ECO:0000256" key="2">
    <source>
        <dbReference type="ARBA" id="ARBA00007663"/>
    </source>
</evidence>
<keyword evidence="17" id="KW-1185">Reference proteome</keyword>
<evidence type="ECO:0000259" key="15">
    <source>
        <dbReference type="PROSITE" id="PS51163"/>
    </source>
</evidence>
<name>A0A918TKX3_9BACT</name>
<dbReference type="NCBIfam" id="TIGR00057">
    <property type="entry name" value="L-threonylcarbamoyladenylate synthase"/>
    <property type="match status" value="1"/>
</dbReference>
<comment type="catalytic activity">
    <reaction evidence="12 13">
        <text>L-threonine + hydrogencarbonate + ATP = L-threonylcarbamoyladenylate + diphosphate + H2O</text>
        <dbReference type="Rhea" id="RHEA:36407"/>
        <dbReference type="ChEBI" id="CHEBI:15377"/>
        <dbReference type="ChEBI" id="CHEBI:17544"/>
        <dbReference type="ChEBI" id="CHEBI:30616"/>
        <dbReference type="ChEBI" id="CHEBI:33019"/>
        <dbReference type="ChEBI" id="CHEBI:57926"/>
        <dbReference type="ChEBI" id="CHEBI:73682"/>
        <dbReference type="EC" id="2.7.7.87"/>
    </reaction>
</comment>
<reference evidence="16" key="2">
    <citation type="submission" date="2020-09" db="EMBL/GenBank/DDBJ databases">
        <authorList>
            <person name="Sun Q."/>
            <person name="Kim S."/>
        </authorList>
    </citation>
    <scope>NUCLEOTIDE SEQUENCE</scope>
    <source>
        <strain evidence="16">KCTC 12988</strain>
    </source>
</reference>
<comment type="subcellular location">
    <subcellularLocation>
        <location evidence="1 13">Cytoplasm</location>
    </subcellularLocation>
</comment>
<keyword evidence="7 13" id="KW-0819">tRNA processing</keyword>
<dbReference type="PANTHER" id="PTHR17490:SF16">
    <property type="entry name" value="THREONYLCARBAMOYL-AMP SYNTHASE"/>
    <property type="match status" value="1"/>
</dbReference>
<dbReference type="InterPro" id="IPR006070">
    <property type="entry name" value="Sua5-like_dom"/>
</dbReference>